<evidence type="ECO:0000313" key="2">
    <source>
        <dbReference type="RefSeq" id="XP_016502766.1"/>
    </source>
</evidence>
<feature type="compositionally biased region" description="Polar residues" evidence="1">
    <location>
        <begin position="69"/>
        <end position="82"/>
    </location>
</feature>
<feature type="compositionally biased region" description="Acidic residues" evidence="1">
    <location>
        <begin position="224"/>
        <end position="243"/>
    </location>
</feature>
<feature type="region of interest" description="Disordered" evidence="1">
    <location>
        <begin position="128"/>
        <end position="270"/>
    </location>
</feature>
<feature type="compositionally biased region" description="Acidic residues" evidence="1">
    <location>
        <begin position="303"/>
        <end position="312"/>
    </location>
</feature>
<evidence type="ECO:0000256" key="1">
    <source>
        <dbReference type="SAM" id="MobiDB-lite"/>
    </source>
</evidence>
<dbReference type="KEGG" id="nta:107820921"/>
<sequence length="339" mass="36676">MPKASQTPSKAKSLTKAEAKPKILKSKSKKNAKPLREPTPTPALSHSISSTIPTSSSHVPTIHVVPIIPTSTVTRPSKSTTHAPELPAKNKSKSTKGESVSVTTDQAPHPTSKLDVLVSAIDVAPLDTLPPTSEKPPVEKFPVEKGAWDLGKEIDPTTVEHVVEGEGRKEPVQKEASDGLDFSWTEEEEDDEASEEEKRENKGVSGDEKESDIEDKTGEQANDSTEEENQSEEEEVSESEGEDQEKVSESEGGDEECEEEDVNVSEEFEGSMTIGNTIIALLEEIGEEIRAQEPGSLLTPFTGDEEVSSDEDDMLLSEVGKKSRKTTMKAAKSAVSTRK</sequence>
<gene>
    <name evidence="2" type="primary">LOC107820921</name>
</gene>
<dbReference type="OrthoDB" id="10527785at2759"/>
<reference evidence="2" key="1">
    <citation type="submission" date="2025-08" db="UniProtKB">
        <authorList>
            <consortium name="RefSeq"/>
        </authorList>
    </citation>
    <scope>IDENTIFICATION</scope>
</reference>
<organism evidence="2">
    <name type="scientific">Nicotiana tabacum</name>
    <name type="common">Common tobacco</name>
    <dbReference type="NCBI Taxonomy" id="4097"/>
    <lineage>
        <taxon>Eukaryota</taxon>
        <taxon>Viridiplantae</taxon>
        <taxon>Streptophyta</taxon>
        <taxon>Embryophyta</taxon>
        <taxon>Tracheophyta</taxon>
        <taxon>Spermatophyta</taxon>
        <taxon>Magnoliopsida</taxon>
        <taxon>eudicotyledons</taxon>
        <taxon>Gunneridae</taxon>
        <taxon>Pentapetalae</taxon>
        <taxon>asterids</taxon>
        <taxon>lamiids</taxon>
        <taxon>Solanales</taxon>
        <taxon>Solanaceae</taxon>
        <taxon>Nicotianoideae</taxon>
        <taxon>Nicotianeae</taxon>
        <taxon>Nicotiana</taxon>
    </lineage>
</organism>
<feature type="compositionally biased region" description="Basic residues" evidence="1">
    <location>
        <begin position="22"/>
        <end position="33"/>
    </location>
</feature>
<dbReference type="RefSeq" id="XP_016502766.1">
    <property type="nucleotide sequence ID" value="XM_016647280.1"/>
</dbReference>
<feature type="region of interest" description="Disordered" evidence="1">
    <location>
        <begin position="292"/>
        <end position="312"/>
    </location>
</feature>
<proteinExistence type="predicted"/>
<accession>A0A1S4CNY5</accession>
<feature type="compositionally biased region" description="Basic and acidic residues" evidence="1">
    <location>
        <begin position="196"/>
        <end position="218"/>
    </location>
</feature>
<feature type="compositionally biased region" description="Acidic residues" evidence="1">
    <location>
        <begin position="184"/>
        <end position="195"/>
    </location>
</feature>
<feature type="region of interest" description="Disordered" evidence="1">
    <location>
        <begin position="1"/>
        <end position="111"/>
    </location>
</feature>
<feature type="compositionally biased region" description="Basic and acidic residues" evidence="1">
    <location>
        <begin position="136"/>
        <end position="155"/>
    </location>
</feature>
<feature type="compositionally biased region" description="Polar residues" evidence="1">
    <location>
        <begin position="1"/>
        <end position="12"/>
    </location>
</feature>
<dbReference type="AlphaFoldDB" id="A0A1S4CNY5"/>
<name>A0A1S4CNY5_TOBAC</name>
<feature type="compositionally biased region" description="Basic and acidic residues" evidence="1">
    <location>
        <begin position="161"/>
        <end position="177"/>
    </location>
</feature>
<dbReference type="PaxDb" id="4097-A0A1S4CNY5"/>
<feature type="compositionally biased region" description="Low complexity" evidence="1">
    <location>
        <begin position="45"/>
        <end position="62"/>
    </location>
</feature>
<feature type="compositionally biased region" description="Polar residues" evidence="1">
    <location>
        <begin position="97"/>
        <end position="106"/>
    </location>
</feature>
<protein>
    <submittedName>
        <fullName evidence="2">Protein gar2-like</fullName>
    </submittedName>
</protein>
<feature type="compositionally biased region" description="Acidic residues" evidence="1">
    <location>
        <begin position="251"/>
        <end position="269"/>
    </location>
</feature>